<organism evidence="1 2">
    <name type="scientific">Streptomyces citrinus</name>
    <dbReference type="NCBI Taxonomy" id="3118173"/>
    <lineage>
        <taxon>Bacteria</taxon>
        <taxon>Bacillati</taxon>
        <taxon>Actinomycetota</taxon>
        <taxon>Actinomycetes</taxon>
        <taxon>Kitasatosporales</taxon>
        <taxon>Streptomycetaceae</taxon>
        <taxon>Streptomyces</taxon>
    </lineage>
</organism>
<keyword evidence="2" id="KW-1185">Reference proteome</keyword>
<name>A0ACD5AEG5_9ACTN</name>
<protein>
    <submittedName>
        <fullName evidence="1">GDSL-type esterase/lipase family protein</fullName>
    </submittedName>
</protein>
<accession>A0ACD5AEG5</accession>
<gene>
    <name evidence="1" type="ORF">V2W30_21350</name>
</gene>
<dbReference type="EMBL" id="CP146022">
    <property type="protein sequence ID" value="WWQ65612.1"/>
    <property type="molecule type" value="Genomic_DNA"/>
</dbReference>
<evidence type="ECO:0000313" key="2">
    <source>
        <dbReference type="Proteomes" id="UP001432251"/>
    </source>
</evidence>
<proteinExistence type="predicted"/>
<dbReference type="Proteomes" id="UP001432251">
    <property type="component" value="Chromosome"/>
</dbReference>
<evidence type="ECO:0000313" key="1">
    <source>
        <dbReference type="EMBL" id="WWQ65612.1"/>
    </source>
</evidence>
<reference evidence="1" key="1">
    <citation type="journal article" date="2025" name="Int. J. Syst. Evol. Microbiol.">
        <title>Streptomyces citrinus sp. nov., with yellow diffusible pigment.</title>
        <authorList>
            <person name="He Y."/>
            <person name="Yang E."/>
            <person name="Xu J."/>
            <person name="Sun Y."/>
            <person name="Sun L."/>
        </authorList>
    </citation>
    <scope>NUCLEOTIDE SEQUENCE</scope>
    <source>
        <strain evidence="1">Q6</strain>
    </source>
</reference>
<sequence length="484" mass="52505">MPVHLRRARLGPPTPGALLPRLAGALVHRVWALAEQYGRVTAERPGRYRFARLGDGVCLAFPPGAVFGERAIAIGDGTLVGAQVSLSAGFPCATEPGPGLPGLVVRIGARCMIARGTHIVGHHRIDIGDDVFIAPYAYLTDQNHGYTDPDRPIGGQPPVNEPVVIGDGCWLGTGVTVLPGTRLGRNVTVAAGAVVRGTFPDRCVIAGVPARIVRRYVPGRGWQRTTDEPRRHQEDTMKKAPEGDIPIMIVGDSISHGSSGDWTWRYFFWKHLKNEGLSIDLVGPKDTLDNIRTEEVGDDDATYADPEFDRDHDAQWGRPYVQEKDVIEAKVAEYEPEYLLVLLGINDLFWYGVTPDRFAANLREFLANARRPAPDVRIVIGTVLETQKALDDPEFAKLVAATNEQLRAVAAESGVAVAETAAEFSAPEHTWDGTHPNPNGELRIAAAFADRLAETYGLGAPYPRPYPVLDAVAPEAKAPVDIPD</sequence>